<reference evidence="1" key="1">
    <citation type="submission" date="2022-05" db="EMBL/GenBank/DDBJ databases">
        <title>The Musa troglodytarum L. genome provides insights into the mechanism of non-climacteric behaviour and enrichment of carotenoids.</title>
        <authorList>
            <person name="Wang J."/>
        </authorList>
    </citation>
    <scope>NUCLEOTIDE SEQUENCE</scope>
    <source>
        <tissue evidence="1">Leaf</tissue>
    </source>
</reference>
<protein>
    <submittedName>
        <fullName evidence="1">Uncharacterized protein</fullName>
    </submittedName>
</protein>
<dbReference type="Proteomes" id="UP001055439">
    <property type="component" value="Chromosome 10"/>
</dbReference>
<sequence>MRLVSSPDTRNKGSLQGEFRKRTMAQILKGLWERVQGKHMYGINAFGGDCDKAMDTSEYWLGNFPILVFLLREGKWHLKIICSRVFNEYAGNKTLMALDQFHVATLRVFDSLNKNLLGPHKQPPSASAIADKEKEYRKTKSEIDENEFYETILEWTSKDLRIYMANKIVLACLASPALTITTKNVGKRVPRIGPVVEKIPAPVLFSVYSALLVFIPDIRVG</sequence>
<dbReference type="PANTHER" id="PTHR37754">
    <property type="entry name" value="CALCIUM ION-BINDING PROTEIN"/>
    <property type="match status" value="1"/>
</dbReference>
<dbReference type="PANTHER" id="PTHR37754:SF4">
    <property type="entry name" value="EF-HAND DOMAIN-CONTAINING PROTEIN"/>
    <property type="match status" value="1"/>
</dbReference>
<dbReference type="OrthoDB" id="644294at2759"/>
<proteinExistence type="predicted"/>
<evidence type="ECO:0000313" key="2">
    <source>
        <dbReference type="Proteomes" id="UP001055439"/>
    </source>
</evidence>
<accession>A0A9E7JKT3</accession>
<dbReference type="EMBL" id="CP097503">
    <property type="protein sequence ID" value="URD84750.1"/>
    <property type="molecule type" value="Genomic_DNA"/>
</dbReference>
<organism evidence="1 2">
    <name type="scientific">Musa troglodytarum</name>
    <name type="common">fe'i banana</name>
    <dbReference type="NCBI Taxonomy" id="320322"/>
    <lineage>
        <taxon>Eukaryota</taxon>
        <taxon>Viridiplantae</taxon>
        <taxon>Streptophyta</taxon>
        <taxon>Embryophyta</taxon>
        <taxon>Tracheophyta</taxon>
        <taxon>Spermatophyta</taxon>
        <taxon>Magnoliopsida</taxon>
        <taxon>Liliopsida</taxon>
        <taxon>Zingiberales</taxon>
        <taxon>Musaceae</taxon>
        <taxon>Musa</taxon>
    </lineage>
</organism>
<evidence type="ECO:0000313" key="1">
    <source>
        <dbReference type="EMBL" id="URD84750.1"/>
    </source>
</evidence>
<gene>
    <name evidence="1" type="ORF">MUK42_05574</name>
</gene>
<dbReference type="AlphaFoldDB" id="A0A9E7JKT3"/>
<keyword evidence="2" id="KW-1185">Reference proteome</keyword>
<name>A0A9E7JKT3_9LILI</name>